<accession>A0AAE0SVD2</accession>
<comment type="caution">
    <text evidence="1">The sequence shown here is derived from an EMBL/GenBank/DDBJ whole genome shotgun (WGS) entry which is preliminary data.</text>
</comment>
<keyword evidence="2" id="KW-1185">Reference proteome</keyword>
<protein>
    <submittedName>
        <fullName evidence="1">Uncharacterized protein</fullName>
    </submittedName>
</protein>
<reference evidence="1" key="1">
    <citation type="journal article" date="2021" name="Genome Biol. Evol.">
        <title>A High-Quality Reference Genome for a Parasitic Bivalve with Doubly Uniparental Inheritance (Bivalvia: Unionida).</title>
        <authorList>
            <person name="Smith C.H."/>
        </authorList>
    </citation>
    <scope>NUCLEOTIDE SEQUENCE</scope>
    <source>
        <strain evidence="1">CHS0354</strain>
    </source>
</reference>
<name>A0AAE0SVD2_9BIVA</name>
<sequence>MTTVLPSTLNGFIHEQYNEGNALCIFSAAWLAIREAFPGLEKKGMCLPLVPGRVATRSVNWIGCNVHAMRGPSFLRTSNVRTSAPSQCSHTTSSIDATNEGYNRCYTDPYWVPPQTVSGQRTLIGYLRRQWLDTPVFPADASSVVYCQKVRMNDVEGWHHRLKFKSRTHGTGVLPVSTTAAKGCRSGAFRRRV</sequence>
<organism evidence="1 2">
    <name type="scientific">Potamilus streckersoni</name>
    <dbReference type="NCBI Taxonomy" id="2493646"/>
    <lineage>
        <taxon>Eukaryota</taxon>
        <taxon>Metazoa</taxon>
        <taxon>Spiralia</taxon>
        <taxon>Lophotrochozoa</taxon>
        <taxon>Mollusca</taxon>
        <taxon>Bivalvia</taxon>
        <taxon>Autobranchia</taxon>
        <taxon>Heteroconchia</taxon>
        <taxon>Palaeoheterodonta</taxon>
        <taxon>Unionida</taxon>
        <taxon>Unionoidea</taxon>
        <taxon>Unionidae</taxon>
        <taxon>Ambleminae</taxon>
        <taxon>Lampsilini</taxon>
        <taxon>Potamilus</taxon>
    </lineage>
</organism>
<reference evidence="1" key="2">
    <citation type="journal article" date="2021" name="Genome Biol. Evol.">
        <title>Developing a high-quality reference genome for a parasitic bivalve with doubly uniparental inheritance (Bivalvia: Unionida).</title>
        <authorList>
            <person name="Smith C.H."/>
        </authorList>
    </citation>
    <scope>NUCLEOTIDE SEQUENCE</scope>
    <source>
        <strain evidence="1">CHS0354</strain>
        <tissue evidence="1">Mantle</tissue>
    </source>
</reference>
<evidence type="ECO:0000313" key="2">
    <source>
        <dbReference type="Proteomes" id="UP001195483"/>
    </source>
</evidence>
<reference evidence="1" key="3">
    <citation type="submission" date="2023-05" db="EMBL/GenBank/DDBJ databases">
        <authorList>
            <person name="Smith C.H."/>
        </authorList>
    </citation>
    <scope>NUCLEOTIDE SEQUENCE</scope>
    <source>
        <strain evidence="1">CHS0354</strain>
        <tissue evidence="1">Mantle</tissue>
    </source>
</reference>
<gene>
    <name evidence="1" type="ORF">CHS0354_036205</name>
</gene>
<dbReference type="EMBL" id="JAEAOA010002121">
    <property type="protein sequence ID" value="KAK3598897.1"/>
    <property type="molecule type" value="Genomic_DNA"/>
</dbReference>
<evidence type="ECO:0000313" key="1">
    <source>
        <dbReference type="EMBL" id="KAK3598897.1"/>
    </source>
</evidence>
<dbReference type="AlphaFoldDB" id="A0AAE0SVD2"/>
<dbReference type="Proteomes" id="UP001195483">
    <property type="component" value="Unassembled WGS sequence"/>
</dbReference>
<proteinExistence type="predicted"/>